<dbReference type="InterPro" id="IPR022879">
    <property type="entry name" value="V-ATPase_su_B/beta"/>
</dbReference>
<feature type="region of interest" description="Disordered" evidence="3">
    <location>
        <begin position="169"/>
        <end position="195"/>
    </location>
</feature>
<sequence length="195" mass="21681">MGDPRESSSYLVIPRIRYNTVGGVNGPLVILENVKFPRYNEIVTLTLPDGMERSGQVLEARGDRAVVQVFEGTSGIDVKKTKVEFTGQSLKLGVSEDMLGRIFDGSGRAIDKGPKVLAEDYLDINGSPINPYSRSLDLAWALLRIYPKELLNRIPAKILNEFYQRAAKDAKTNARDRGETGPWGQQQKKENLIDS</sequence>
<feature type="compositionally biased region" description="Basic and acidic residues" evidence="3">
    <location>
        <begin position="169"/>
        <end position="179"/>
    </location>
</feature>
<dbReference type="Gene3D" id="3.40.50.12240">
    <property type="match status" value="1"/>
</dbReference>
<proteinExistence type="predicted"/>
<keyword evidence="2" id="KW-0406">Ion transport</keyword>
<dbReference type="OrthoDB" id="1735853at2759"/>
<feature type="domain" description="ATPase F1/V1/A1 complex alpha/beta subunit N-terminal" evidence="4">
    <location>
        <begin position="24"/>
        <end position="87"/>
    </location>
</feature>
<dbReference type="GO" id="GO:0007035">
    <property type="term" value="P:vacuolar acidification"/>
    <property type="evidence" value="ECO:0007669"/>
    <property type="project" value="TreeGrafter"/>
</dbReference>
<evidence type="ECO:0000256" key="3">
    <source>
        <dbReference type="SAM" id="MobiDB-lite"/>
    </source>
</evidence>
<dbReference type="EMBL" id="JH658524">
    <property type="protein sequence ID" value="EXK78390.1"/>
    <property type="molecule type" value="Genomic_DNA"/>
</dbReference>
<dbReference type="InterPro" id="IPR004100">
    <property type="entry name" value="ATPase_F1/V1/A1_a/bsu_N"/>
</dbReference>
<evidence type="ECO:0000313" key="5">
    <source>
        <dbReference type="EMBL" id="EXK78390.1"/>
    </source>
</evidence>
<dbReference type="Pfam" id="PF02874">
    <property type="entry name" value="ATP-synt_ab_N"/>
    <property type="match status" value="1"/>
</dbReference>
<keyword evidence="1" id="KW-0813">Transport</keyword>
<evidence type="ECO:0000313" key="6">
    <source>
        <dbReference type="Proteomes" id="UP000030663"/>
    </source>
</evidence>
<organism evidence="5 6">
    <name type="scientific">Fusarium oxysporum f. sp. raphani 54005</name>
    <dbReference type="NCBI Taxonomy" id="1089458"/>
    <lineage>
        <taxon>Eukaryota</taxon>
        <taxon>Fungi</taxon>
        <taxon>Dikarya</taxon>
        <taxon>Ascomycota</taxon>
        <taxon>Pezizomycotina</taxon>
        <taxon>Sordariomycetes</taxon>
        <taxon>Hypocreomycetidae</taxon>
        <taxon>Hypocreales</taxon>
        <taxon>Nectriaceae</taxon>
        <taxon>Fusarium</taxon>
        <taxon>Fusarium oxysporum species complex</taxon>
    </lineage>
</organism>
<name>X0B8C4_FUSOX</name>
<dbReference type="CDD" id="cd18118">
    <property type="entry name" value="ATP-synt_V_A-type_beta_N"/>
    <property type="match status" value="1"/>
</dbReference>
<dbReference type="PANTHER" id="PTHR43389:SF4">
    <property type="entry name" value="V-TYPE PROTON ATPASE SUBUNIT B"/>
    <property type="match status" value="1"/>
</dbReference>
<dbReference type="AlphaFoldDB" id="X0B8C4"/>
<reference evidence="5 6" key="1">
    <citation type="submission" date="2011-11" db="EMBL/GenBank/DDBJ databases">
        <title>The Genome Sequence of Fusarium oxysporum PHW815.</title>
        <authorList>
            <consortium name="The Broad Institute Genome Sequencing Platform"/>
            <person name="Ma L.-J."/>
            <person name="Gale L.R."/>
            <person name="Schwartz D.C."/>
            <person name="Zhou S."/>
            <person name="Corby-Kistler H."/>
            <person name="Young S.K."/>
            <person name="Zeng Q."/>
            <person name="Gargeya S."/>
            <person name="Fitzgerald M."/>
            <person name="Haas B."/>
            <person name="Abouelleil A."/>
            <person name="Alvarado L."/>
            <person name="Arachchi H.M."/>
            <person name="Berlin A."/>
            <person name="Brown A."/>
            <person name="Chapman S.B."/>
            <person name="Chen Z."/>
            <person name="Dunbar C."/>
            <person name="Freedman E."/>
            <person name="Gearin G."/>
            <person name="Goldberg J."/>
            <person name="Griggs A."/>
            <person name="Gujja S."/>
            <person name="Heiman D."/>
            <person name="Howarth C."/>
            <person name="Larson L."/>
            <person name="Lui A."/>
            <person name="MacDonald P.J.P."/>
            <person name="Montmayeur A."/>
            <person name="Murphy C."/>
            <person name="Neiman D."/>
            <person name="Pearson M."/>
            <person name="Priest M."/>
            <person name="Roberts A."/>
            <person name="Saif S."/>
            <person name="Shea T."/>
            <person name="Shenoy N."/>
            <person name="Sisk P."/>
            <person name="Stolte C."/>
            <person name="Sykes S."/>
            <person name="Wortman J."/>
            <person name="Nusbaum C."/>
            <person name="Birren B."/>
        </authorList>
    </citation>
    <scope>NUCLEOTIDE SEQUENCE [LARGE SCALE GENOMIC DNA]</scope>
    <source>
        <strain evidence="5 6">54005</strain>
    </source>
</reference>
<keyword evidence="6" id="KW-1185">Reference proteome</keyword>
<dbReference type="GO" id="GO:0046034">
    <property type="term" value="P:ATP metabolic process"/>
    <property type="evidence" value="ECO:0007669"/>
    <property type="project" value="InterPro"/>
</dbReference>
<gene>
    <name evidence="5" type="ORF">FOQG_16940</name>
</gene>
<evidence type="ECO:0000256" key="1">
    <source>
        <dbReference type="ARBA" id="ARBA00022448"/>
    </source>
</evidence>
<dbReference type="GO" id="GO:0046961">
    <property type="term" value="F:proton-transporting ATPase activity, rotational mechanism"/>
    <property type="evidence" value="ECO:0007669"/>
    <property type="project" value="TreeGrafter"/>
</dbReference>
<evidence type="ECO:0000256" key="2">
    <source>
        <dbReference type="ARBA" id="ARBA00023065"/>
    </source>
</evidence>
<accession>X0B8C4</accession>
<dbReference type="HOGENOM" id="CLU_1205457_0_0_1"/>
<evidence type="ECO:0000259" key="4">
    <source>
        <dbReference type="Pfam" id="PF02874"/>
    </source>
</evidence>
<dbReference type="PANTHER" id="PTHR43389">
    <property type="entry name" value="V-TYPE PROTON ATPASE SUBUNIT B"/>
    <property type="match status" value="1"/>
</dbReference>
<protein>
    <submittedName>
        <fullName evidence="5">V-type H+-transporting ATPase subunit B</fullName>
    </submittedName>
</protein>
<dbReference type="Proteomes" id="UP000030663">
    <property type="component" value="Unassembled WGS sequence"/>
</dbReference>